<dbReference type="AlphaFoldDB" id="A0A167N007"/>
<comment type="caution">
    <text evidence="8">The sequence shown here is derived from an EMBL/GenBank/DDBJ whole genome shotgun (WGS) entry which is preliminary data.</text>
</comment>
<feature type="transmembrane region" description="Helical" evidence="6">
    <location>
        <begin position="563"/>
        <end position="583"/>
    </location>
</feature>
<feature type="compositionally biased region" description="Basic and acidic residues" evidence="5">
    <location>
        <begin position="381"/>
        <end position="393"/>
    </location>
</feature>
<feature type="transmembrane region" description="Helical" evidence="6">
    <location>
        <begin position="236"/>
        <end position="258"/>
    </location>
</feature>
<keyword evidence="9" id="KW-1185">Reference proteome</keyword>
<feature type="transmembrane region" description="Helical" evidence="6">
    <location>
        <begin position="270"/>
        <end position="291"/>
    </location>
</feature>
<feature type="compositionally biased region" description="Polar residues" evidence="5">
    <location>
        <begin position="33"/>
        <end position="42"/>
    </location>
</feature>
<dbReference type="EMBL" id="AZHD01000021">
    <property type="protein sequence ID" value="OAA54964.1"/>
    <property type="molecule type" value="Genomic_DNA"/>
</dbReference>
<protein>
    <submittedName>
        <fullName evidence="8">Major facilitator superfamily transporter multidrug resistance</fullName>
    </submittedName>
</protein>
<dbReference type="OrthoDB" id="6770063at2759"/>
<dbReference type="PANTHER" id="PTHR23502:SF134">
    <property type="entry name" value="MAJOR FACILITATOR SUPERFAMILY (MFS) PROFILE DOMAIN-CONTAINING PROTEIN-RELATED"/>
    <property type="match status" value="1"/>
</dbReference>
<feature type="transmembrane region" description="Helical" evidence="6">
    <location>
        <begin position="211"/>
        <end position="230"/>
    </location>
</feature>
<dbReference type="InterPro" id="IPR011701">
    <property type="entry name" value="MFS"/>
</dbReference>
<keyword evidence="4 6" id="KW-0472">Membrane</keyword>
<dbReference type="SUPFAM" id="SSF103473">
    <property type="entry name" value="MFS general substrate transporter"/>
    <property type="match status" value="1"/>
</dbReference>
<proteinExistence type="predicted"/>
<feature type="compositionally biased region" description="Pro residues" evidence="5">
    <location>
        <begin position="117"/>
        <end position="126"/>
    </location>
</feature>
<feature type="region of interest" description="Disordered" evidence="5">
    <location>
        <begin position="375"/>
        <end position="413"/>
    </location>
</feature>
<comment type="subcellular location">
    <subcellularLocation>
        <location evidence="1">Membrane</location>
        <topology evidence="1">Multi-pass membrane protein</topology>
    </subcellularLocation>
</comment>
<feature type="transmembrane region" description="Helical" evidence="6">
    <location>
        <begin position="491"/>
        <end position="510"/>
    </location>
</feature>
<evidence type="ECO:0000313" key="9">
    <source>
        <dbReference type="Proteomes" id="UP000076874"/>
    </source>
</evidence>
<dbReference type="STRING" id="1081102.A0A167N007"/>
<gene>
    <name evidence="8" type="ORF">SPI_08468</name>
</gene>
<evidence type="ECO:0000256" key="1">
    <source>
        <dbReference type="ARBA" id="ARBA00004141"/>
    </source>
</evidence>
<dbReference type="InterPro" id="IPR036259">
    <property type="entry name" value="MFS_trans_sf"/>
</dbReference>
<dbReference type="InterPro" id="IPR020846">
    <property type="entry name" value="MFS_dom"/>
</dbReference>
<feature type="transmembrane region" description="Helical" evidence="6">
    <location>
        <begin position="453"/>
        <end position="479"/>
    </location>
</feature>
<organism evidence="8 9">
    <name type="scientific">Niveomyces insectorum RCEF 264</name>
    <dbReference type="NCBI Taxonomy" id="1081102"/>
    <lineage>
        <taxon>Eukaryota</taxon>
        <taxon>Fungi</taxon>
        <taxon>Dikarya</taxon>
        <taxon>Ascomycota</taxon>
        <taxon>Pezizomycotina</taxon>
        <taxon>Sordariomycetes</taxon>
        <taxon>Hypocreomycetidae</taxon>
        <taxon>Hypocreales</taxon>
        <taxon>Cordycipitaceae</taxon>
        <taxon>Niveomyces</taxon>
    </lineage>
</organism>
<sequence>MAAATPTSPQSGRSRTGSAAEDDGSEKDKKVATASQESVSDTASDDLRAGEDGVVAEERSGPRRQQDGTEKQADITSMAIERRYFTFETPLPPVNNTVFTPKSRPANADNDDDDGPVVPPPPPPPDLTAFTDPHRWPRARKNLLLGLSCMATFLTAYSAGAFSPPVERMAAAFHVSQLIVLFAGITLFCVGFALAPMLLAPLSEYNGRYPVFVASGCVFVAFQVVCGASTTLATVLVGRVLVGIGSSVFSTMVGGVIADMWHAEGRNTPMALFSGAVILATGSGPLVSSVITHRTTAPYHPHDVATDPSLRAPWRWVFWHQAIADAVFMVFLVFLFRESRGSVLLSRRAQALNTWYEARERTGYYGVWMASAGESSPAGHETNDEEKAADRANKTGRGSGSMLALPSAPPPPQPGRLCRVRWVVKEDEDRRTLLHTVAVSVYRPFHMFFTEPVVFFFSLWVAFAWAVLYLTFGSIFFVFERAYGWDVETAGRAFSPMLIGAVLSTVMGIYQDRVLARVLPDALRARLRPDVPEARLYVACVTSALLPAGLFIFGFTARPDVHWIAPMVGVGVSTVGIYAVYLATFNYLADVYHQYASSALAAQSCCRNIMGGVFPLVMRALFGNLGNARAGALLGGVATGLTLVPWVLVFFGERIRRRSRFAMVRRAFSSPFFSFVSPC</sequence>
<feature type="compositionally biased region" description="Polar residues" evidence="5">
    <location>
        <begin position="1"/>
        <end position="17"/>
    </location>
</feature>
<accession>A0A167N007</accession>
<evidence type="ECO:0000256" key="6">
    <source>
        <dbReference type="SAM" id="Phobius"/>
    </source>
</evidence>
<name>A0A167N007_9HYPO</name>
<feature type="region of interest" description="Disordered" evidence="5">
    <location>
        <begin position="94"/>
        <end position="132"/>
    </location>
</feature>
<feature type="compositionally biased region" description="Basic and acidic residues" evidence="5">
    <location>
        <begin position="45"/>
        <end position="73"/>
    </location>
</feature>
<feature type="region of interest" description="Disordered" evidence="5">
    <location>
        <begin position="1"/>
        <end position="76"/>
    </location>
</feature>
<keyword evidence="2 6" id="KW-0812">Transmembrane</keyword>
<dbReference type="PROSITE" id="PS50850">
    <property type="entry name" value="MFS"/>
    <property type="match status" value="1"/>
</dbReference>
<reference evidence="8 9" key="1">
    <citation type="journal article" date="2016" name="Genome Biol. Evol.">
        <title>Divergent and convergent evolution of fungal pathogenicity.</title>
        <authorList>
            <person name="Shang Y."/>
            <person name="Xiao G."/>
            <person name="Zheng P."/>
            <person name="Cen K."/>
            <person name="Zhan S."/>
            <person name="Wang C."/>
        </authorList>
    </citation>
    <scope>NUCLEOTIDE SEQUENCE [LARGE SCALE GENOMIC DNA]</scope>
    <source>
        <strain evidence="8 9">RCEF 264</strain>
    </source>
</reference>
<feature type="transmembrane region" description="Helical" evidence="6">
    <location>
        <begin position="536"/>
        <end position="557"/>
    </location>
</feature>
<evidence type="ECO:0000256" key="2">
    <source>
        <dbReference type="ARBA" id="ARBA00022692"/>
    </source>
</evidence>
<evidence type="ECO:0000259" key="7">
    <source>
        <dbReference type="PROSITE" id="PS50850"/>
    </source>
</evidence>
<feature type="transmembrane region" description="Helical" evidence="6">
    <location>
        <begin position="143"/>
        <end position="163"/>
    </location>
</feature>
<dbReference type="Pfam" id="PF07690">
    <property type="entry name" value="MFS_1"/>
    <property type="match status" value="1"/>
</dbReference>
<dbReference type="Proteomes" id="UP000076874">
    <property type="component" value="Unassembled WGS sequence"/>
</dbReference>
<feature type="transmembrane region" description="Helical" evidence="6">
    <location>
        <begin position="316"/>
        <end position="336"/>
    </location>
</feature>
<evidence type="ECO:0000256" key="5">
    <source>
        <dbReference type="SAM" id="MobiDB-lite"/>
    </source>
</evidence>
<evidence type="ECO:0000256" key="4">
    <source>
        <dbReference type="ARBA" id="ARBA00023136"/>
    </source>
</evidence>
<dbReference type="PANTHER" id="PTHR23502">
    <property type="entry name" value="MAJOR FACILITATOR SUPERFAMILY"/>
    <property type="match status" value="1"/>
</dbReference>
<dbReference type="Gene3D" id="1.20.1250.20">
    <property type="entry name" value="MFS general substrate transporter like domains"/>
    <property type="match status" value="1"/>
</dbReference>
<feature type="transmembrane region" description="Helical" evidence="6">
    <location>
        <begin position="630"/>
        <end position="651"/>
    </location>
</feature>
<dbReference type="GO" id="GO:0005886">
    <property type="term" value="C:plasma membrane"/>
    <property type="evidence" value="ECO:0007669"/>
    <property type="project" value="TreeGrafter"/>
</dbReference>
<feature type="transmembrane region" description="Helical" evidence="6">
    <location>
        <begin position="595"/>
        <end position="618"/>
    </location>
</feature>
<keyword evidence="3 6" id="KW-1133">Transmembrane helix</keyword>
<evidence type="ECO:0000256" key="3">
    <source>
        <dbReference type="ARBA" id="ARBA00022989"/>
    </source>
</evidence>
<feature type="transmembrane region" description="Helical" evidence="6">
    <location>
        <begin position="175"/>
        <end position="199"/>
    </location>
</feature>
<feature type="domain" description="Major facilitator superfamily (MFS) profile" evidence="7">
    <location>
        <begin position="144"/>
        <end position="657"/>
    </location>
</feature>
<evidence type="ECO:0000313" key="8">
    <source>
        <dbReference type="EMBL" id="OAA54964.1"/>
    </source>
</evidence>
<dbReference type="GO" id="GO:0022857">
    <property type="term" value="F:transmembrane transporter activity"/>
    <property type="evidence" value="ECO:0007669"/>
    <property type="project" value="InterPro"/>
</dbReference>